<name>A0ABS3J775_9HYPH</name>
<evidence type="ECO:0000256" key="6">
    <source>
        <dbReference type="SAM" id="SignalP"/>
    </source>
</evidence>
<dbReference type="CDD" id="cd13585">
    <property type="entry name" value="PBP2_TMBP_like"/>
    <property type="match status" value="1"/>
</dbReference>
<evidence type="ECO:0000313" key="8">
    <source>
        <dbReference type="Proteomes" id="UP000664288"/>
    </source>
</evidence>
<evidence type="ECO:0000256" key="5">
    <source>
        <dbReference type="ARBA" id="ARBA00022764"/>
    </source>
</evidence>
<feature type="chain" id="PRO_5047132584" evidence="6">
    <location>
        <begin position="23"/>
        <end position="436"/>
    </location>
</feature>
<evidence type="ECO:0000313" key="7">
    <source>
        <dbReference type="EMBL" id="MBO0904823.1"/>
    </source>
</evidence>
<organism evidence="7 8">
    <name type="scientific">Jiella sonneratiae</name>
    <dbReference type="NCBI Taxonomy" id="2816856"/>
    <lineage>
        <taxon>Bacteria</taxon>
        <taxon>Pseudomonadati</taxon>
        <taxon>Pseudomonadota</taxon>
        <taxon>Alphaproteobacteria</taxon>
        <taxon>Hyphomicrobiales</taxon>
        <taxon>Aurantimonadaceae</taxon>
        <taxon>Jiella</taxon>
    </lineage>
</organism>
<protein>
    <submittedName>
        <fullName evidence="7">Sugar ABC transporter substrate-binding protein</fullName>
    </submittedName>
</protein>
<comment type="subcellular location">
    <subcellularLocation>
        <location evidence="1">Periplasm</location>
    </subcellularLocation>
</comment>
<sequence>MKRTIASLALAASLLASASAVAQDKPYEGVTLRVLGTQQPWETELQKRADQFTEATGAKVVFDLYSLTQGIQKVTVELSSRSPAYDLVFVEASDVVRFGGGGLLEPLDDAIAADPDVDLADFLPATIDANRIDGKLYALPHFAATQMLYWRPDLFQAAGIDGPPKTFSEMMDDCAKLQTPEMKCTAMRGKPSTSENIWYWTQFLLGFGGSFVKDYPDDLTPTLDSPEAVEAAKFYAKLLTDYGIPGSVSASYDEVVIAMQQGDIAMAIEGAPLAGRILDPKLSKVSGKLGFAVPPGGPAGTFAPFTSQAYAVNAASKNKQAAEAFLIWATSKKTMQDIAANSSFVAVTRNSVWNDPAFIKAHGYDFGHGSFTDAYRDTLATADPHYRLPIAEFRPAADRVGAALQEIVTGQRSAEDALAAANSDVERIFRRARLLR</sequence>
<dbReference type="PANTHER" id="PTHR43649:SF34">
    <property type="entry name" value="ABC TRANSPORTER PERIPLASMIC-BINDING PROTEIN YCJN-RELATED"/>
    <property type="match status" value="1"/>
</dbReference>
<keyword evidence="5" id="KW-0574">Periplasm</keyword>
<dbReference type="InterPro" id="IPR006059">
    <property type="entry name" value="SBP"/>
</dbReference>
<dbReference type="SUPFAM" id="SSF53850">
    <property type="entry name" value="Periplasmic binding protein-like II"/>
    <property type="match status" value="1"/>
</dbReference>
<dbReference type="Proteomes" id="UP000664288">
    <property type="component" value="Unassembled WGS sequence"/>
</dbReference>
<dbReference type="InterPro" id="IPR050490">
    <property type="entry name" value="Bact_solute-bd_prot1"/>
</dbReference>
<evidence type="ECO:0000256" key="4">
    <source>
        <dbReference type="ARBA" id="ARBA00022729"/>
    </source>
</evidence>
<dbReference type="RefSeq" id="WP_207351457.1">
    <property type="nucleotide sequence ID" value="NZ_JAFMPY010000014.1"/>
</dbReference>
<evidence type="ECO:0000256" key="1">
    <source>
        <dbReference type="ARBA" id="ARBA00004418"/>
    </source>
</evidence>
<dbReference type="EMBL" id="JAFMPY010000014">
    <property type="protein sequence ID" value="MBO0904823.1"/>
    <property type="molecule type" value="Genomic_DNA"/>
</dbReference>
<accession>A0ABS3J775</accession>
<evidence type="ECO:0000256" key="2">
    <source>
        <dbReference type="ARBA" id="ARBA00008520"/>
    </source>
</evidence>
<keyword evidence="3" id="KW-0813">Transport</keyword>
<comment type="similarity">
    <text evidence="2">Belongs to the bacterial solute-binding protein 1 family.</text>
</comment>
<keyword evidence="8" id="KW-1185">Reference proteome</keyword>
<dbReference type="Pfam" id="PF01547">
    <property type="entry name" value="SBP_bac_1"/>
    <property type="match status" value="1"/>
</dbReference>
<dbReference type="PANTHER" id="PTHR43649">
    <property type="entry name" value="ARABINOSE-BINDING PROTEIN-RELATED"/>
    <property type="match status" value="1"/>
</dbReference>
<feature type="signal peptide" evidence="6">
    <location>
        <begin position="1"/>
        <end position="22"/>
    </location>
</feature>
<keyword evidence="4 6" id="KW-0732">Signal</keyword>
<reference evidence="7 8" key="1">
    <citation type="submission" date="2021-03" db="EMBL/GenBank/DDBJ databases">
        <title>Whole genome sequence of Jiella sp. MQZ13P-4.</title>
        <authorList>
            <person name="Tuo L."/>
        </authorList>
    </citation>
    <scope>NUCLEOTIDE SEQUENCE [LARGE SCALE GENOMIC DNA]</scope>
    <source>
        <strain evidence="7 8">MQZ13P-4</strain>
    </source>
</reference>
<comment type="caution">
    <text evidence="7">The sequence shown here is derived from an EMBL/GenBank/DDBJ whole genome shotgun (WGS) entry which is preliminary data.</text>
</comment>
<dbReference type="Gene3D" id="3.40.190.10">
    <property type="entry name" value="Periplasmic binding protein-like II"/>
    <property type="match status" value="2"/>
</dbReference>
<proteinExistence type="inferred from homology"/>
<evidence type="ECO:0000256" key="3">
    <source>
        <dbReference type="ARBA" id="ARBA00022448"/>
    </source>
</evidence>
<gene>
    <name evidence="7" type="ORF">J1C47_14345</name>
</gene>